<feature type="domain" description="TnsA endonuclease N-terminal" evidence="2">
    <location>
        <begin position="72"/>
        <end position="161"/>
    </location>
</feature>
<proteinExistence type="predicted"/>
<dbReference type="GO" id="GO:0003676">
    <property type="term" value="F:nucleic acid binding"/>
    <property type="evidence" value="ECO:0007669"/>
    <property type="project" value="InterPro"/>
</dbReference>
<dbReference type="Gene3D" id="1.10.10.10">
    <property type="entry name" value="Winged helix-like DNA-binding domain superfamily/Winged helix DNA-binding domain"/>
    <property type="match status" value="1"/>
</dbReference>
<evidence type="ECO:0000259" key="2">
    <source>
        <dbReference type="Pfam" id="PF08722"/>
    </source>
</evidence>
<dbReference type="GO" id="GO:0004519">
    <property type="term" value="F:endonuclease activity"/>
    <property type="evidence" value="ECO:0007669"/>
    <property type="project" value="UniProtKB-KW"/>
</dbReference>
<protein>
    <submittedName>
        <fullName evidence="3">Heteromeric transposase endonuclease subunit TnsA</fullName>
    </submittedName>
</protein>
<dbReference type="Gene3D" id="3.40.1350.10">
    <property type="match status" value="1"/>
</dbReference>
<evidence type="ECO:0000313" key="4">
    <source>
        <dbReference type="Proteomes" id="UP000307574"/>
    </source>
</evidence>
<keyword evidence="3" id="KW-0378">Hydrolase</keyword>
<dbReference type="Pfam" id="PF08721">
    <property type="entry name" value="Tn7_Tnp_TnsA_C"/>
    <property type="match status" value="1"/>
</dbReference>
<dbReference type="Pfam" id="PF08722">
    <property type="entry name" value="Tn7_TnsA-like_N"/>
    <property type="match status" value="1"/>
</dbReference>
<reference evidence="3 4" key="1">
    <citation type="submission" date="2019-04" db="EMBL/GenBank/DDBJ databases">
        <title>A reverse ecology approach based on a biological definition of microbial populations.</title>
        <authorList>
            <person name="Arevalo P."/>
            <person name="Vaninsberghe D."/>
            <person name="Elsherbini J."/>
            <person name="Gore J."/>
            <person name="Polz M."/>
        </authorList>
    </citation>
    <scope>NUCLEOTIDE SEQUENCE [LARGE SCALE GENOMIC DNA]</scope>
    <source>
        <strain evidence="3 4">10N.261.46.F4</strain>
    </source>
</reference>
<dbReference type="AlphaFoldDB" id="A0A4U1Z3D7"/>
<comment type="caution">
    <text evidence="3">The sequence shown here is derived from an EMBL/GenBank/DDBJ whole genome shotgun (WGS) entry which is preliminary data.</text>
</comment>
<evidence type="ECO:0000313" key="3">
    <source>
        <dbReference type="EMBL" id="TKF28122.1"/>
    </source>
</evidence>
<sequence>MPDSNKPVHPADLKKLKTRGKGVGKDYEPFIYIHELSSLGESCRSNSDTVGRVHHLLSRLELAAFLSFDYSSNTIDIREQFPIPIEDTLDICRQLGIKHPQISGKLKVVTTDLLFDFKKQKQLALTVKYVDELADPRVIDKLQIEKAYWDNQGANWRIFTERQIEPGLKENLQWIHPALVNDSGERSNQELLSIVERLLTHQNVKVGGLCAQLDDSYQVEPGFHIEAFRLAIARKIVIAPLEQSFYHWTTSELVITEHSLALRRGNVS</sequence>
<name>A0A4U1Z3D7_9VIBR</name>
<accession>A0A4U1Z3D7</accession>
<dbReference type="InterPro" id="IPR011856">
    <property type="entry name" value="tRNA_endonuc-like_dom_sf"/>
</dbReference>
<evidence type="ECO:0000259" key="1">
    <source>
        <dbReference type="Pfam" id="PF08721"/>
    </source>
</evidence>
<organism evidence="3 4">
    <name type="scientific">Vibrio kanaloae</name>
    <dbReference type="NCBI Taxonomy" id="170673"/>
    <lineage>
        <taxon>Bacteria</taxon>
        <taxon>Pseudomonadati</taxon>
        <taxon>Pseudomonadota</taxon>
        <taxon>Gammaproteobacteria</taxon>
        <taxon>Vibrionales</taxon>
        <taxon>Vibrionaceae</taxon>
        <taxon>Vibrio</taxon>
    </lineage>
</organism>
<keyword evidence="3" id="KW-0540">Nuclease</keyword>
<dbReference type="RefSeq" id="WP_136981054.1">
    <property type="nucleotide sequence ID" value="NZ_JBFRRD010000016.1"/>
</dbReference>
<dbReference type="SUPFAM" id="SSF52980">
    <property type="entry name" value="Restriction endonuclease-like"/>
    <property type="match status" value="1"/>
</dbReference>
<feature type="domain" description="TnsA endonuclease C-terminal" evidence="1">
    <location>
        <begin position="167"/>
        <end position="239"/>
    </location>
</feature>
<dbReference type="Proteomes" id="UP000307574">
    <property type="component" value="Unassembled WGS sequence"/>
</dbReference>
<dbReference type="InterPro" id="IPR011335">
    <property type="entry name" value="Restrct_endonuc-II-like"/>
</dbReference>
<dbReference type="InterPro" id="IPR014832">
    <property type="entry name" value="TnsA_C"/>
</dbReference>
<dbReference type="InterPro" id="IPR036388">
    <property type="entry name" value="WH-like_DNA-bd_sf"/>
</dbReference>
<dbReference type="EMBL" id="SYUV01000069">
    <property type="protein sequence ID" value="TKF28122.1"/>
    <property type="molecule type" value="Genomic_DNA"/>
</dbReference>
<dbReference type="InterPro" id="IPR014833">
    <property type="entry name" value="TnsA_N"/>
</dbReference>
<dbReference type="CDD" id="cd22362">
    <property type="entry name" value="TnsA_endonuclease-like"/>
    <property type="match status" value="1"/>
</dbReference>
<keyword evidence="3" id="KW-0255">Endonuclease</keyword>
<gene>
    <name evidence="3" type="ORF">FCV50_18420</name>
</gene>